<keyword evidence="2" id="KW-0472">Membrane</keyword>
<gene>
    <name evidence="3" type="ORF">BO97DRAFT_417576</name>
</gene>
<keyword evidence="2" id="KW-0812">Transmembrane</keyword>
<proteinExistence type="predicted"/>
<reference evidence="3 4" key="1">
    <citation type="submission" date="2018-02" db="EMBL/GenBank/DDBJ databases">
        <title>The genomes of Aspergillus section Nigri reveals drivers in fungal speciation.</title>
        <authorList>
            <consortium name="DOE Joint Genome Institute"/>
            <person name="Vesth T.C."/>
            <person name="Nybo J."/>
            <person name="Theobald S."/>
            <person name="Brandl J."/>
            <person name="Frisvad J.C."/>
            <person name="Nielsen K.F."/>
            <person name="Lyhne E.K."/>
            <person name="Kogle M.E."/>
            <person name="Kuo A."/>
            <person name="Riley R."/>
            <person name="Clum A."/>
            <person name="Nolan M."/>
            <person name="Lipzen A."/>
            <person name="Salamov A."/>
            <person name="Henrissat B."/>
            <person name="Wiebenga A."/>
            <person name="De vries R.P."/>
            <person name="Grigoriev I.V."/>
            <person name="Mortensen U.H."/>
            <person name="Andersen M.R."/>
            <person name="Baker S.E."/>
        </authorList>
    </citation>
    <scope>NUCLEOTIDE SEQUENCE [LARGE SCALE GENOMIC DNA]</scope>
    <source>
        <strain evidence="3 4">CBS 101889</strain>
    </source>
</reference>
<dbReference type="VEuPathDB" id="FungiDB:BO97DRAFT_417576"/>
<dbReference type="GeneID" id="37200777"/>
<feature type="transmembrane region" description="Helical" evidence="2">
    <location>
        <begin position="30"/>
        <end position="51"/>
    </location>
</feature>
<evidence type="ECO:0000256" key="1">
    <source>
        <dbReference type="SAM" id="MobiDB-lite"/>
    </source>
</evidence>
<keyword evidence="2" id="KW-1133">Transmembrane helix</keyword>
<dbReference type="Proteomes" id="UP000248961">
    <property type="component" value="Unassembled WGS sequence"/>
</dbReference>
<dbReference type="RefSeq" id="XP_025547736.1">
    <property type="nucleotide sequence ID" value="XM_025696488.1"/>
</dbReference>
<organism evidence="3 4">
    <name type="scientific">Aspergillus homomorphus (strain CBS 101889)</name>
    <dbReference type="NCBI Taxonomy" id="1450537"/>
    <lineage>
        <taxon>Eukaryota</taxon>
        <taxon>Fungi</taxon>
        <taxon>Dikarya</taxon>
        <taxon>Ascomycota</taxon>
        <taxon>Pezizomycotina</taxon>
        <taxon>Eurotiomycetes</taxon>
        <taxon>Eurotiomycetidae</taxon>
        <taxon>Eurotiales</taxon>
        <taxon>Aspergillaceae</taxon>
        <taxon>Aspergillus</taxon>
        <taxon>Aspergillus subgen. Circumdati</taxon>
    </lineage>
</organism>
<evidence type="ECO:0000256" key="2">
    <source>
        <dbReference type="SAM" id="Phobius"/>
    </source>
</evidence>
<keyword evidence="4" id="KW-1185">Reference proteome</keyword>
<dbReference type="EMBL" id="KZ824312">
    <property type="protein sequence ID" value="RAL08582.1"/>
    <property type="molecule type" value="Genomic_DNA"/>
</dbReference>
<dbReference type="AlphaFoldDB" id="A0A395HKU9"/>
<sequence length="103" mass="11063">MPCLRPSEPVTPQSPSSSSTPSSSSSFSSFSFSFIIIAVIIIIVINTIIIIMTRQNCAAACGPAGPAFLTLSSHHDKILLQLPSESSYQGFFRQREASKSINN</sequence>
<evidence type="ECO:0000313" key="4">
    <source>
        <dbReference type="Proteomes" id="UP000248961"/>
    </source>
</evidence>
<evidence type="ECO:0000313" key="3">
    <source>
        <dbReference type="EMBL" id="RAL08582.1"/>
    </source>
</evidence>
<feature type="region of interest" description="Disordered" evidence="1">
    <location>
        <begin position="1"/>
        <end position="27"/>
    </location>
</feature>
<feature type="compositionally biased region" description="Low complexity" evidence="1">
    <location>
        <begin position="14"/>
        <end position="27"/>
    </location>
</feature>
<protein>
    <submittedName>
        <fullName evidence="3">Uncharacterized protein</fullName>
    </submittedName>
</protein>
<name>A0A395HKU9_ASPHC</name>
<accession>A0A395HKU9</accession>